<dbReference type="SMART" id="SM00271">
    <property type="entry name" value="DnaJ"/>
    <property type="match status" value="1"/>
</dbReference>
<gene>
    <name evidence="2" type="ORF">TRSC58_05669</name>
</gene>
<reference evidence="2 3" key="1">
    <citation type="submission" date="2013-07" db="EMBL/GenBank/DDBJ databases">
        <authorList>
            <person name="Stoco P.H."/>
            <person name="Wagner G."/>
            <person name="Gerber A."/>
            <person name="Zaha A."/>
            <person name="Thompson C."/>
            <person name="Bartholomeu D.C."/>
            <person name="Luckemeyer D.D."/>
            <person name="Bahia D."/>
            <person name="Loreto E."/>
            <person name="Prestes E.B."/>
            <person name="Lima F.M."/>
            <person name="Rodrigues-Luiz G."/>
            <person name="Vallejo G.A."/>
            <person name="Filho J.F."/>
            <person name="Monteiro K.M."/>
            <person name="Tyler K.M."/>
            <person name="de Almeida L.G."/>
            <person name="Ortiz M.F."/>
            <person name="Siervo M.A."/>
            <person name="de Moraes M.H."/>
            <person name="Cunha O.L."/>
            <person name="Mendonca-Neto R."/>
            <person name="Silva R."/>
            <person name="Teixeira S.M."/>
            <person name="Murta S.M."/>
            <person name="Sincero T.C."/>
            <person name="Mendes T.A."/>
            <person name="Urmenyi T.P."/>
            <person name="Silva V.G."/>
            <person name="da Rocha W.D."/>
            <person name="Andersson B."/>
            <person name="Romanha A.J."/>
            <person name="Steindel M."/>
            <person name="de Vasconcelos A.T."/>
            <person name="Grisard E.C."/>
        </authorList>
    </citation>
    <scope>NUCLEOTIDE SEQUENCE [LARGE SCALE GENOMIC DNA]</scope>
    <source>
        <strain evidence="2 3">SC58</strain>
    </source>
</reference>
<evidence type="ECO:0000313" key="2">
    <source>
        <dbReference type="EMBL" id="ESL06654.1"/>
    </source>
</evidence>
<dbReference type="EMBL" id="AUPL01005669">
    <property type="protein sequence ID" value="ESL06654.1"/>
    <property type="molecule type" value="Genomic_DNA"/>
</dbReference>
<dbReference type="VEuPathDB" id="TriTrypDB:TRSC58_05669"/>
<dbReference type="OrthoDB" id="445556at2759"/>
<dbReference type="Gene3D" id="1.10.287.110">
    <property type="entry name" value="DnaJ domain"/>
    <property type="match status" value="1"/>
</dbReference>
<dbReference type="CDD" id="cd06257">
    <property type="entry name" value="DnaJ"/>
    <property type="match status" value="1"/>
</dbReference>
<evidence type="ECO:0000259" key="1">
    <source>
        <dbReference type="PROSITE" id="PS50076"/>
    </source>
</evidence>
<protein>
    <recommendedName>
        <fullName evidence="1">J domain-containing protein</fullName>
    </recommendedName>
</protein>
<dbReference type="PANTHER" id="PTHR44094:SF8">
    <property type="entry name" value="DNAJ HEAT SHOCK N-TERMINAL DOMAIN-CONTAINING PROTEIN-RELATED"/>
    <property type="match status" value="1"/>
</dbReference>
<dbReference type="Pfam" id="PF00226">
    <property type="entry name" value="DnaJ"/>
    <property type="match status" value="1"/>
</dbReference>
<name>A0A061IVF9_TRYRA</name>
<dbReference type="Proteomes" id="UP000031737">
    <property type="component" value="Unassembled WGS sequence"/>
</dbReference>
<dbReference type="PROSITE" id="PS00636">
    <property type="entry name" value="DNAJ_1"/>
    <property type="match status" value="1"/>
</dbReference>
<proteinExistence type="predicted"/>
<dbReference type="InterPro" id="IPR036869">
    <property type="entry name" value="J_dom_sf"/>
</dbReference>
<accession>A0A061IVF9</accession>
<dbReference type="InterPro" id="IPR052423">
    <property type="entry name" value="EMIR"/>
</dbReference>
<dbReference type="Pfam" id="PF14308">
    <property type="entry name" value="DnaJ-X"/>
    <property type="match status" value="1"/>
</dbReference>
<dbReference type="PRINTS" id="PR00625">
    <property type="entry name" value="JDOMAIN"/>
</dbReference>
<dbReference type="InterPro" id="IPR018253">
    <property type="entry name" value="DnaJ_domain_CS"/>
</dbReference>
<organism evidence="2 3">
    <name type="scientific">Trypanosoma rangeli SC58</name>
    <dbReference type="NCBI Taxonomy" id="429131"/>
    <lineage>
        <taxon>Eukaryota</taxon>
        <taxon>Discoba</taxon>
        <taxon>Euglenozoa</taxon>
        <taxon>Kinetoplastea</taxon>
        <taxon>Metakinetoplastina</taxon>
        <taxon>Trypanosomatida</taxon>
        <taxon>Trypanosomatidae</taxon>
        <taxon>Trypanosoma</taxon>
        <taxon>Herpetosoma</taxon>
    </lineage>
</organism>
<dbReference type="SUPFAM" id="SSF46565">
    <property type="entry name" value="Chaperone J-domain"/>
    <property type="match status" value="1"/>
</dbReference>
<dbReference type="PANTHER" id="PTHR44094">
    <property type="entry name" value="DNAJ HEAT SHOCK N-TERMINAL DOMAIN-CONTAINING PROTEIN"/>
    <property type="match status" value="1"/>
</dbReference>
<comment type="caution">
    <text evidence="2">The sequence shown here is derived from an EMBL/GenBank/DDBJ whole genome shotgun (WGS) entry which is preliminary data.</text>
</comment>
<dbReference type="AlphaFoldDB" id="A0A061IVF9"/>
<feature type="domain" description="J" evidence="1">
    <location>
        <begin position="182"/>
        <end position="247"/>
    </location>
</feature>
<sequence>MKTNPEHETGGTTSGEGGELNAGALFEGMFASGEPKHALDGLSDAAHNVAVGVGVGLGALVGLPVANWRTGGAAGVAKGVAMGIGTLLGMTTYGVVQGGVQVVKGVFHTKKAVVEAAKGKRYWDSQEGRWVEVHLDSALAELPVGDDDLFAVAREAFRKKYATTSSAAGDATAGAAPPPSQDYYAILGVPRTATTEEVRRAFRRMALAMHPDKNPNKAEATLHFQKLLEANSVLSDEGCRAHYDKHGAVNALPNNMLLFTQLEEALGATFMEVFIGRLPQAWYFMPNVLITEPLKKEFQRRRTLRLARRLLCFVDEEVGLDAALPAIRDAVSTRMGSKLMSLVGQQYIAAARQHLNDSLIQRQLDIFATSKWSALVQVADVAKAALNAVRQTRNEGWMDVLLTLFEGDVRRTVLRAARLILYDNSVPPEKRERRAKALFMLGKMVMEACRSAQSSE</sequence>
<evidence type="ECO:0000313" key="3">
    <source>
        <dbReference type="Proteomes" id="UP000031737"/>
    </source>
</evidence>
<dbReference type="PROSITE" id="PS50076">
    <property type="entry name" value="DNAJ_2"/>
    <property type="match status" value="1"/>
</dbReference>
<keyword evidence="3" id="KW-1185">Reference proteome</keyword>
<dbReference type="InterPro" id="IPR026894">
    <property type="entry name" value="DnaJ_X"/>
</dbReference>
<dbReference type="InterPro" id="IPR001623">
    <property type="entry name" value="DnaJ_domain"/>
</dbReference>